<feature type="compositionally biased region" description="Low complexity" evidence="1">
    <location>
        <begin position="217"/>
        <end position="229"/>
    </location>
</feature>
<evidence type="ECO:0000313" key="3">
    <source>
        <dbReference type="Proteomes" id="UP000054248"/>
    </source>
</evidence>
<dbReference type="HOGENOM" id="CLU_045143_0_0_1"/>
<evidence type="ECO:0000313" key="2">
    <source>
        <dbReference type="EMBL" id="KIO32432.1"/>
    </source>
</evidence>
<organism evidence="2 3">
    <name type="scientific">Tulasnella calospora MUT 4182</name>
    <dbReference type="NCBI Taxonomy" id="1051891"/>
    <lineage>
        <taxon>Eukaryota</taxon>
        <taxon>Fungi</taxon>
        <taxon>Dikarya</taxon>
        <taxon>Basidiomycota</taxon>
        <taxon>Agaricomycotina</taxon>
        <taxon>Agaricomycetes</taxon>
        <taxon>Cantharellales</taxon>
        <taxon>Tulasnellaceae</taxon>
        <taxon>Tulasnella</taxon>
    </lineage>
</organism>
<dbReference type="Proteomes" id="UP000054248">
    <property type="component" value="Unassembled WGS sequence"/>
</dbReference>
<dbReference type="AlphaFoldDB" id="A0A0C3MFD0"/>
<dbReference type="InterPro" id="IPR024338">
    <property type="entry name" value="MID1/Yam8"/>
</dbReference>
<dbReference type="GO" id="GO:0005262">
    <property type="term" value="F:calcium channel activity"/>
    <property type="evidence" value="ECO:0007669"/>
    <property type="project" value="InterPro"/>
</dbReference>
<dbReference type="EMBL" id="KN822955">
    <property type="protein sequence ID" value="KIO32432.1"/>
    <property type="molecule type" value="Genomic_DNA"/>
</dbReference>
<proteinExistence type="predicted"/>
<name>A0A0C3MFD0_9AGAM</name>
<dbReference type="STRING" id="1051891.A0A0C3MFD0"/>
<feature type="region of interest" description="Disordered" evidence="1">
    <location>
        <begin position="215"/>
        <end position="236"/>
    </location>
</feature>
<protein>
    <recommendedName>
        <fullName evidence="4">Stretch-activated cation channel Mid1</fullName>
    </recommendedName>
</protein>
<dbReference type="PANTHER" id="PTHR39142:SF1">
    <property type="entry name" value="AEL197CP"/>
    <property type="match status" value="1"/>
</dbReference>
<dbReference type="PANTHER" id="PTHR39142">
    <property type="entry name" value="MID1P"/>
    <property type="match status" value="1"/>
</dbReference>
<accession>A0A0C3MFD0</accession>
<reference evidence="3" key="2">
    <citation type="submission" date="2015-01" db="EMBL/GenBank/DDBJ databases">
        <title>Evolutionary Origins and Diversification of the Mycorrhizal Mutualists.</title>
        <authorList>
            <consortium name="DOE Joint Genome Institute"/>
            <consortium name="Mycorrhizal Genomics Consortium"/>
            <person name="Kohler A."/>
            <person name="Kuo A."/>
            <person name="Nagy L.G."/>
            <person name="Floudas D."/>
            <person name="Copeland A."/>
            <person name="Barry K.W."/>
            <person name="Cichocki N."/>
            <person name="Veneault-Fourrey C."/>
            <person name="LaButti K."/>
            <person name="Lindquist E.A."/>
            <person name="Lipzen A."/>
            <person name="Lundell T."/>
            <person name="Morin E."/>
            <person name="Murat C."/>
            <person name="Riley R."/>
            <person name="Ohm R."/>
            <person name="Sun H."/>
            <person name="Tunlid A."/>
            <person name="Henrissat B."/>
            <person name="Grigoriev I.V."/>
            <person name="Hibbett D.S."/>
            <person name="Martin F."/>
        </authorList>
    </citation>
    <scope>NUCLEOTIDE SEQUENCE [LARGE SCALE GENOMIC DNA]</scope>
    <source>
        <strain evidence="3">MUT 4182</strain>
    </source>
</reference>
<sequence>KWPNYTLPALRPTFQPPAFVPPHSILILPTPSTLDTFPFYKSACALRELAEVNQVQEQFNATAESIVRDPSLGWQTQFLIPNGLKPSTNYTVWVTQGPKISGPLYMYTKSESFSQSCILVHSLSYCPMVSYPVPLPASGFSTTDPNATPTVDESTLPAAIASSVTGSLTNFSTLLSTFPCGRDVYSPLHSCADCYDAYRTWACFVSFPRCTEPLPGSPTTPTSSGSSSTVDPQVPFALKPRPAQSLPRAAGFPSPTTAYTELLPCIESCQAVRRTCPPFLGWACPVPDVNAAESYALGVWDSWNGLIPGGGLLGQADMGNGTVSVTDQFGRIWCNGA</sequence>
<dbReference type="GO" id="GO:0098703">
    <property type="term" value="P:calcium ion import across plasma membrane"/>
    <property type="evidence" value="ECO:0007669"/>
    <property type="project" value="InterPro"/>
</dbReference>
<dbReference type="Pfam" id="PF12929">
    <property type="entry name" value="Mid1"/>
    <property type="match status" value="1"/>
</dbReference>
<evidence type="ECO:0000256" key="1">
    <source>
        <dbReference type="SAM" id="MobiDB-lite"/>
    </source>
</evidence>
<evidence type="ECO:0008006" key="4">
    <source>
        <dbReference type="Google" id="ProtNLM"/>
    </source>
</evidence>
<dbReference type="OrthoDB" id="5405745at2759"/>
<reference evidence="2 3" key="1">
    <citation type="submission" date="2014-04" db="EMBL/GenBank/DDBJ databases">
        <authorList>
            <consortium name="DOE Joint Genome Institute"/>
            <person name="Kuo A."/>
            <person name="Girlanda M."/>
            <person name="Perotto S."/>
            <person name="Kohler A."/>
            <person name="Nagy L.G."/>
            <person name="Floudas D."/>
            <person name="Copeland A."/>
            <person name="Barry K.W."/>
            <person name="Cichocki N."/>
            <person name="Veneault-Fourrey C."/>
            <person name="LaButti K."/>
            <person name="Lindquist E.A."/>
            <person name="Lipzen A."/>
            <person name="Lundell T."/>
            <person name="Morin E."/>
            <person name="Murat C."/>
            <person name="Sun H."/>
            <person name="Tunlid A."/>
            <person name="Henrissat B."/>
            <person name="Grigoriev I.V."/>
            <person name="Hibbett D.S."/>
            <person name="Martin F."/>
            <person name="Nordberg H.P."/>
            <person name="Cantor M.N."/>
            <person name="Hua S.X."/>
        </authorList>
    </citation>
    <scope>NUCLEOTIDE SEQUENCE [LARGE SCALE GENOMIC DNA]</scope>
    <source>
        <strain evidence="2 3">MUT 4182</strain>
    </source>
</reference>
<feature type="non-terminal residue" evidence="2">
    <location>
        <position position="1"/>
    </location>
</feature>
<keyword evidence="3" id="KW-1185">Reference proteome</keyword>
<gene>
    <name evidence="2" type="ORF">M407DRAFT_108840</name>
</gene>